<feature type="domain" description="RNA polymerase sigma-70 region 2" evidence="6">
    <location>
        <begin position="23"/>
        <end position="91"/>
    </location>
</feature>
<evidence type="ECO:0000256" key="1">
    <source>
        <dbReference type="ARBA" id="ARBA00010641"/>
    </source>
</evidence>
<dbReference type="SUPFAM" id="SSF88659">
    <property type="entry name" value="Sigma3 and sigma4 domains of RNA polymerase sigma factors"/>
    <property type="match status" value="1"/>
</dbReference>
<organism evidence="8">
    <name type="scientific">bioreactor metagenome</name>
    <dbReference type="NCBI Taxonomy" id="1076179"/>
    <lineage>
        <taxon>unclassified sequences</taxon>
        <taxon>metagenomes</taxon>
        <taxon>ecological metagenomes</taxon>
    </lineage>
</organism>
<sequence length="176" mass="20815">MEDNEILLDLMNGEQFALDNLSRTYGKLIYGVINKVLCDYSEINDVDECFNDVLIALWRNIDCYDRTKGSLRNFLISVAKYKAIDYKRKINKRKINLELKEEIIDIGINENMELDNEEFYILLESLKEEDKKIFIKRYLLDESIEKISGDLKLSKDLIYKRLSRGRDKIKNELINS</sequence>
<evidence type="ECO:0000259" key="7">
    <source>
        <dbReference type="Pfam" id="PF08281"/>
    </source>
</evidence>
<protein>
    <submittedName>
        <fullName evidence="8">Uncharacterized protein</fullName>
    </submittedName>
</protein>
<dbReference type="InterPro" id="IPR036388">
    <property type="entry name" value="WH-like_DNA-bd_sf"/>
</dbReference>
<evidence type="ECO:0000256" key="5">
    <source>
        <dbReference type="ARBA" id="ARBA00023163"/>
    </source>
</evidence>
<dbReference type="GO" id="GO:0003677">
    <property type="term" value="F:DNA binding"/>
    <property type="evidence" value="ECO:0007669"/>
    <property type="project" value="UniProtKB-KW"/>
</dbReference>
<dbReference type="InterPro" id="IPR014284">
    <property type="entry name" value="RNA_pol_sigma-70_dom"/>
</dbReference>
<dbReference type="Gene3D" id="1.10.1740.10">
    <property type="match status" value="1"/>
</dbReference>
<dbReference type="InterPro" id="IPR039425">
    <property type="entry name" value="RNA_pol_sigma-70-like"/>
</dbReference>
<gene>
    <name evidence="8" type="ORF">SDC9_48890</name>
</gene>
<name>A0A644WFK9_9ZZZZ</name>
<dbReference type="InterPro" id="IPR013325">
    <property type="entry name" value="RNA_pol_sigma_r2"/>
</dbReference>
<comment type="caution">
    <text evidence="8">The sequence shown here is derived from an EMBL/GenBank/DDBJ whole genome shotgun (WGS) entry which is preliminary data.</text>
</comment>
<proteinExistence type="inferred from homology"/>
<dbReference type="PANTHER" id="PTHR43133:SF8">
    <property type="entry name" value="RNA POLYMERASE SIGMA FACTOR HI_1459-RELATED"/>
    <property type="match status" value="1"/>
</dbReference>
<accession>A0A644WFK9</accession>
<reference evidence="8" key="1">
    <citation type="submission" date="2019-08" db="EMBL/GenBank/DDBJ databases">
        <authorList>
            <person name="Kucharzyk K."/>
            <person name="Murdoch R.W."/>
            <person name="Higgins S."/>
            <person name="Loffler F."/>
        </authorList>
    </citation>
    <scope>NUCLEOTIDE SEQUENCE</scope>
</reference>
<dbReference type="Pfam" id="PF08281">
    <property type="entry name" value="Sigma70_r4_2"/>
    <property type="match status" value="1"/>
</dbReference>
<keyword evidence="3" id="KW-0731">Sigma factor</keyword>
<evidence type="ECO:0000313" key="8">
    <source>
        <dbReference type="EMBL" id="MPM02635.1"/>
    </source>
</evidence>
<keyword evidence="4" id="KW-0238">DNA-binding</keyword>
<keyword evidence="5" id="KW-0804">Transcription</keyword>
<dbReference type="SUPFAM" id="SSF88946">
    <property type="entry name" value="Sigma2 domain of RNA polymerase sigma factors"/>
    <property type="match status" value="1"/>
</dbReference>
<dbReference type="AlphaFoldDB" id="A0A644WFK9"/>
<feature type="domain" description="RNA polymerase sigma factor 70 region 4 type 2" evidence="7">
    <location>
        <begin position="122"/>
        <end position="169"/>
    </location>
</feature>
<evidence type="ECO:0000256" key="4">
    <source>
        <dbReference type="ARBA" id="ARBA00023125"/>
    </source>
</evidence>
<evidence type="ECO:0000256" key="2">
    <source>
        <dbReference type="ARBA" id="ARBA00023015"/>
    </source>
</evidence>
<evidence type="ECO:0000256" key="3">
    <source>
        <dbReference type="ARBA" id="ARBA00023082"/>
    </source>
</evidence>
<dbReference type="InterPro" id="IPR013249">
    <property type="entry name" value="RNA_pol_sigma70_r4_t2"/>
</dbReference>
<dbReference type="GO" id="GO:0006352">
    <property type="term" value="P:DNA-templated transcription initiation"/>
    <property type="evidence" value="ECO:0007669"/>
    <property type="project" value="InterPro"/>
</dbReference>
<dbReference type="GO" id="GO:0016987">
    <property type="term" value="F:sigma factor activity"/>
    <property type="evidence" value="ECO:0007669"/>
    <property type="project" value="UniProtKB-KW"/>
</dbReference>
<dbReference type="InterPro" id="IPR013324">
    <property type="entry name" value="RNA_pol_sigma_r3/r4-like"/>
</dbReference>
<evidence type="ECO:0000259" key="6">
    <source>
        <dbReference type="Pfam" id="PF04542"/>
    </source>
</evidence>
<comment type="similarity">
    <text evidence="1">Belongs to the sigma-70 factor family. ECF subfamily.</text>
</comment>
<keyword evidence="2" id="KW-0805">Transcription regulation</keyword>
<dbReference type="InterPro" id="IPR007627">
    <property type="entry name" value="RNA_pol_sigma70_r2"/>
</dbReference>
<dbReference type="PANTHER" id="PTHR43133">
    <property type="entry name" value="RNA POLYMERASE ECF-TYPE SIGMA FACTO"/>
    <property type="match status" value="1"/>
</dbReference>
<dbReference type="NCBIfam" id="TIGR02937">
    <property type="entry name" value="sigma70-ECF"/>
    <property type="match status" value="1"/>
</dbReference>
<dbReference type="EMBL" id="VSSQ01000885">
    <property type="protein sequence ID" value="MPM02635.1"/>
    <property type="molecule type" value="Genomic_DNA"/>
</dbReference>
<dbReference type="Pfam" id="PF04542">
    <property type="entry name" value="Sigma70_r2"/>
    <property type="match status" value="1"/>
</dbReference>
<dbReference type="Gene3D" id="1.10.10.10">
    <property type="entry name" value="Winged helix-like DNA-binding domain superfamily/Winged helix DNA-binding domain"/>
    <property type="match status" value="1"/>
</dbReference>